<dbReference type="AlphaFoldDB" id="D8LCD2"/>
<dbReference type="InParanoid" id="D8LCD2"/>
<evidence type="ECO:0000313" key="4">
    <source>
        <dbReference type="Proteomes" id="UP000002630"/>
    </source>
</evidence>
<feature type="region of interest" description="Disordered" evidence="1">
    <location>
        <begin position="72"/>
        <end position="93"/>
    </location>
</feature>
<keyword evidence="4" id="KW-1185">Reference proteome</keyword>
<dbReference type="Proteomes" id="UP000002630">
    <property type="component" value="Unassembled WGS sequence"/>
</dbReference>
<evidence type="ECO:0000256" key="2">
    <source>
        <dbReference type="SAM" id="SignalP"/>
    </source>
</evidence>
<evidence type="ECO:0000256" key="1">
    <source>
        <dbReference type="SAM" id="MobiDB-lite"/>
    </source>
</evidence>
<evidence type="ECO:0000313" key="3">
    <source>
        <dbReference type="EMBL" id="CBN78168.1"/>
    </source>
</evidence>
<feature type="compositionally biased region" description="Low complexity" evidence="1">
    <location>
        <begin position="76"/>
        <end position="93"/>
    </location>
</feature>
<keyword evidence="2" id="KW-0732">Signal</keyword>
<dbReference type="eggNOG" id="ENOG502T1M1">
    <property type="taxonomic scope" value="Eukaryota"/>
</dbReference>
<name>D8LCD2_ECTSI</name>
<accession>D8LCD2</accession>
<protein>
    <submittedName>
        <fullName evidence="3">Uncharacterized protein</fullName>
    </submittedName>
</protein>
<feature type="signal peptide" evidence="2">
    <location>
        <begin position="1"/>
        <end position="25"/>
    </location>
</feature>
<sequence>MPNSSAASVTAVVSALAVCSLSADAFFTAGRLPSSGGRVSSSARQSTCESSSWGRASSLRFSSSATQAAARNRGLTSVQSASTTTTTSEQAATHGSVTFLPENDELAAEETVEIIYTPPTGLFEGADSLLYCGGFNGWDGEEDGVTMPMMPAGDEGNFRISINVPNFARVLDFVVTDGVRYDTGPEGLFYHAMVTHVREADKAGNIITYRQEADGTLIKTGMIEKVDPQELERMMDEATKAQAAAAAPPPVADPMVDETMAEVEQGLRQEITVTIDEQDAVQKMRAEASVLGERLGLGNMQVNEARDAFDVHDNEQGLLAFEDVGKVLDKLGFQDELDSAQLAELIGTHVLEKRPDADTMTLTEFMYLFKALDDMDIGIDIC</sequence>
<dbReference type="EMBL" id="FN649760">
    <property type="protein sequence ID" value="CBN78168.1"/>
    <property type="molecule type" value="Genomic_DNA"/>
</dbReference>
<organism evidence="3 4">
    <name type="scientific">Ectocarpus siliculosus</name>
    <name type="common">Brown alga</name>
    <name type="synonym">Conferva siliculosa</name>
    <dbReference type="NCBI Taxonomy" id="2880"/>
    <lineage>
        <taxon>Eukaryota</taxon>
        <taxon>Sar</taxon>
        <taxon>Stramenopiles</taxon>
        <taxon>Ochrophyta</taxon>
        <taxon>PX clade</taxon>
        <taxon>Phaeophyceae</taxon>
        <taxon>Ectocarpales</taxon>
        <taxon>Ectocarpaceae</taxon>
        <taxon>Ectocarpus</taxon>
    </lineage>
</organism>
<gene>
    <name evidence="3" type="ORF">Esi_0100_0098</name>
</gene>
<proteinExistence type="predicted"/>
<reference evidence="3 4" key="1">
    <citation type="journal article" date="2010" name="Nature">
        <title>The Ectocarpus genome and the independent evolution of multicellularity in brown algae.</title>
        <authorList>
            <person name="Cock J.M."/>
            <person name="Sterck L."/>
            <person name="Rouze P."/>
            <person name="Scornet D."/>
            <person name="Allen A.E."/>
            <person name="Amoutzias G."/>
            <person name="Anthouard V."/>
            <person name="Artiguenave F."/>
            <person name="Aury J.M."/>
            <person name="Badger J.H."/>
            <person name="Beszteri B."/>
            <person name="Billiau K."/>
            <person name="Bonnet E."/>
            <person name="Bothwell J.H."/>
            <person name="Bowler C."/>
            <person name="Boyen C."/>
            <person name="Brownlee C."/>
            <person name="Carrano C.J."/>
            <person name="Charrier B."/>
            <person name="Cho G.Y."/>
            <person name="Coelho S.M."/>
            <person name="Collen J."/>
            <person name="Corre E."/>
            <person name="Da Silva C."/>
            <person name="Delage L."/>
            <person name="Delaroque N."/>
            <person name="Dittami S.M."/>
            <person name="Doulbeau S."/>
            <person name="Elias M."/>
            <person name="Farnham G."/>
            <person name="Gachon C.M."/>
            <person name="Gschloessl B."/>
            <person name="Heesch S."/>
            <person name="Jabbari K."/>
            <person name="Jubin C."/>
            <person name="Kawai H."/>
            <person name="Kimura K."/>
            <person name="Kloareg B."/>
            <person name="Kupper F.C."/>
            <person name="Lang D."/>
            <person name="Le Bail A."/>
            <person name="Leblanc C."/>
            <person name="Lerouge P."/>
            <person name="Lohr M."/>
            <person name="Lopez P.J."/>
            <person name="Martens C."/>
            <person name="Maumus F."/>
            <person name="Michel G."/>
            <person name="Miranda-Saavedra D."/>
            <person name="Morales J."/>
            <person name="Moreau H."/>
            <person name="Motomura T."/>
            <person name="Nagasato C."/>
            <person name="Napoli C.A."/>
            <person name="Nelson D.R."/>
            <person name="Nyvall-Collen P."/>
            <person name="Peters A.F."/>
            <person name="Pommier C."/>
            <person name="Potin P."/>
            <person name="Poulain J."/>
            <person name="Quesneville H."/>
            <person name="Read B."/>
            <person name="Rensing S.A."/>
            <person name="Ritter A."/>
            <person name="Rousvoal S."/>
            <person name="Samanta M."/>
            <person name="Samson G."/>
            <person name="Schroeder D.C."/>
            <person name="Segurens B."/>
            <person name="Strittmatter M."/>
            <person name="Tonon T."/>
            <person name="Tregear J.W."/>
            <person name="Valentin K."/>
            <person name="von Dassow P."/>
            <person name="Yamagishi T."/>
            <person name="Van de Peer Y."/>
            <person name="Wincker P."/>
        </authorList>
    </citation>
    <scope>NUCLEOTIDE SEQUENCE [LARGE SCALE GENOMIC DNA]</scope>
    <source>
        <strain evidence="4">Ec32 / CCAP1310/4</strain>
    </source>
</reference>
<dbReference type="OrthoDB" id="196384at2759"/>
<feature type="chain" id="PRO_5003116955" evidence="2">
    <location>
        <begin position="26"/>
        <end position="382"/>
    </location>
</feature>